<dbReference type="RefSeq" id="WP_015884424.1">
    <property type="nucleotide sequence ID" value="NC_012669.1"/>
</dbReference>
<name>C5C547_BEUC1</name>
<dbReference type="Pfam" id="PF11209">
    <property type="entry name" value="LmeA"/>
    <property type="match status" value="1"/>
</dbReference>
<organism evidence="1 2">
    <name type="scientific">Beutenbergia cavernae (strain ATCC BAA-8 / DSM 12333 / CCUG 43141 / JCM 11478 / NBRC 16432 / NCIMB 13614 / HKI 0122)</name>
    <dbReference type="NCBI Taxonomy" id="471853"/>
    <lineage>
        <taxon>Bacteria</taxon>
        <taxon>Bacillati</taxon>
        <taxon>Actinomycetota</taxon>
        <taxon>Actinomycetes</taxon>
        <taxon>Micrococcales</taxon>
        <taxon>Beutenbergiaceae</taxon>
        <taxon>Beutenbergia</taxon>
    </lineage>
</organism>
<dbReference type="eggNOG" id="ENOG5032ZJ9">
    <property type="taxonomic scope" value="Bacteria"/>
</dbReference>
<evidence type="ECO:0000313" key="1">
    <source>
        <dbReference type="EMBL" id="ACQ82187.1"/>
    </source>
</evidence>
<protein>
    <recommendedName>
        <fullName evidence="3">DUF2993 domain-containing protein</fullName>
    </recommendedName>
</protein>
<gene>
    <name evidence="1" type="ordered locus">Bcav_3946</name>
</gene>
<dbReference type="Proteomes" id="UP000007962">
    <property type="component" value="Chromosome"/>
</dbReference>
<dbReference type="STRING" id="471853.Bcav_3946"/>
<accession>C5C547</accession>
<dbReference type="EMBL" id="CP001618">
    <property type="protein sequence ID" value="ACQ82187.1"/>
    <property type="molecule type" value="Genomic_DNA"/>
</dbReference>
<dbReference type="KEGG" id="bcv:Bcav_3946"/>
<keyword evidence="2" id="KW-1185">Reference proteome</keyword>
<reference evidence="1 2" key="1">
    <citation type="journal article" date="2009" name="Stand. Genomic Sci.">
        <title>Complete genome sequence of Beutenbergia cavernae type strain (HKI 0122).</title>
        <authorList>
            <person name="Land M."/>
            <person name="Pukall R."/>
            <person name="Abt B."/>
            <person name="Goker M."/>
            <person name="Rohde M."/>
            <person name="Glavina Del Rio T."/>
            <person name="Tice H."/>
            <person name="Copeland A."/>
            <person name="Cheng J.F."/>
            <person name="Lucas S."/>
            <person name="Chen F."/>
            <person name="Nolan M."/>
            <person name="Bruce D."/>
            <person name="Goodwin L."/>
            <person name="Pitluck S."/>
            <person name="Ivanova N."/>
            <person name="Mavromatis K."/>
            <person name="Ovchinnikova G."/>
            <person name="Pati A."/>
            <person name="Chen A."/>
            <person name="Palaniappan K."/>
            <person name="Hauser L."/>
            <person name="Chang Y.J."/>
            <person name="Jefferies C.C."/>
            <person name="Saunders E."/>
            <person name="Brettin T."/>
            <person name="Detter J.C."/>
            <person name="Han C."/>
            <person name="Chain P."/>
            <person name="Bristow J."/>
            <person name="Eisen J.A."/>
            <person name="Markowitz V."/>
            <person name="Hugenholtz P."/>
            <person name="Kyrpides N.C."/>
            <person name="Klenk H.P."/>
            <person name="Lapidus A."/>
        </authorList>
    </citation>
    <scope>NUCLEOTIDE SEQUENCE [LARGE SCALE GENOMIC DNA]</scope>
    <source>
        <strain evidence="2">ATCC BAA-8 / DSM 12333 / NBRC 16432</strain>
    </source>
</reference>
<evidence type="ECO:0000313" key="2">
    <source>
        <dbReference type="Proteomes" id="UP000007962"/>
    </source>
</evidence>
<dbReference type="AlphaFoldDB" id="C5C547"/>
<proteinExistence type="predicted"/>
<dbReference type="InterPro" id="IPR021373">
    <property type="entry name" value="DUF2993"/>
</dbReference>
<sequence>MTYAPPATRRRSTGWLAVVLVVLLLAAAAVAVDRWFVTETERRVATELEPSIGARPDVSIGGFPFLTQYAAGELDDVRITADTVTYTDLTLTDVTFDAAGVPTDLTQPVGQVRVDAVVPADTLTAALQNAEGVPDGVTIVTQDGAVVASVSVLGLPIEATLAPRPDGRAIAVDVEEVTIGGAVVSVVDLPAFVADALTGLRVELDQLPEGLELTTCEVTDDGVRLVAEGTDVVLPTG</sequence>
<evidence type="ECO:0008006" key="3">
    <source>
        <dbReference type="Google" id="ProtNLM"/>
    </source>
</evidence>
<dbReference type="HOGENOM" id="CLU_036478_2_1_11"/>